<gene>
    <name evidence="1" type="ORF">CXT95_00040</name>
</gene>
<sequence>MKKIHTQNNKKLVGTTNTRVAKTIINNSNLINAKQTAEKIGLLKKDMKQVDAENLLNALPLIQENGELAPILPPRKYVYFTIPVNKVKHDLYRMLFNPNIKDGSLNKKTRAKITPVFEEVLTSLGIESIPVHPCILKSYNLNSIFKAEVSSPAFKALIENERTRKPNSDISFTSTIAGKSFANTYSKNEEHPRVFNMFTQMPSSVRQYVFKNVYGVDMVEIDLTNSIVQCLAARGQCMKMLEAIKTNILLPRDQNEREEAKEKLITWIFSLLSGTADKRWITRCKNRLREFLTDDYFDEMEFFIKAIDDLDSPHTLFHYEDILREFCRNHPVCISLHDAVYIPADRTDLIDSLKQTLDEHKYYYKVKSL</sequence>
<reference evidence="1 2" key="1">
    <citation type="journal article" date="2017" name="BMC Genomics">
        <title>Genome sequencing of 39 Akkermansia muciniphila isolates reveals its population structure, genomic and functional diverisity, and global distribution in mammalian gut microbiotas.</title>
        <authorList>
            <person name="Guo X."/>
            <person name="Li S."/>
            <person name="Zhang J."/>
            <person name="Wu F."/>
            <person name="Li X."/>
            <person name="Wu D."/>
            <person name="Zhang M."/>
            <person name="Ou Z."/>
            <person name="Jie Z."/>
            <person name="Yan Q."/>
            <person name="Li P."/>
            <person name="Yi J."/>
            <person name="Peng Y."/>
        </authorList>
    </citation>
    <scope>NUCLEOTIDE SEQUENCE [LARGE SCALE GENOMIC DNA]</scope>
    <source>
        <strain evidence="1 2">GP28</strain>
    </source>
</reference>
<name>A0AAX0WNU4_9BACT</name>
<dbReference type="Proteomes" id="UP000236075">
    <property type="component" value="Unassembled WGS sequence"/>
</dbReference>
<evidence type="ECO:0000313" key="2">
    <source>
        <dbReference type="Proteomes" id="UP000236075"/>
    </source>
</evidence>
<evidence type="ECO:0008006" key="3">
    <source>
        <dbReference type="Google" id="ProtNLM"/>
    </source>
</evidence>
<protein>
    <recommendedName>
        <fullName evidence="3">DNA-directed DNA polymerase family A palm domain-containing protein</fullName>
    </recommendedName>
</protein>
<dbReference type="EMBL" id="PJLB01000001">
    <property type="protein sequence ID" value="PND05989.1"/>
    <property type="molecule type" value="Genomic_DNA"/>
</dbReference>
<accession>A0AAX0WNU4</accession>
<evidence type="ECO:0000313" key="1">
    <source>
        <dbReference type="EMBL" id="PND05989.1"/>
    </source>
</evidence>
<dbReference type="AlphaFoldDB" id="A0AAX0WNU4"/>
<proteinExistence type="predicted"/>
<organism evidence="1 2">
    <name type="scientific">Akkermansia muciniphila</name>
    <dbReference type="NCBI Taxonomy" id="239935"/>
    <lineage>
        <taxon>Bacteria</taxon>
        <taxon>Pseudomonadati</taxon>
        <taxon>Verrucomicrobiota</taxon>
        <taxon>Verrucomicrobiia</taxon>
        <taxon>Verrucomicrobiales</taxon>
        <taxon>Akkermansiaceae</taxon>
        <taxon>Akkermansia</taxon>
    </lineage>
</organism>
<comment type="caution">
    <text evidence="1">The sequence shown here is derived from an EMBL/GenBank/DDBJ whole genome shotgun (WGS) entry which is preliminary data.</text>
</comment>